<gene>
    <name evidence="1" type="ORF">AN936_05525</name>
</gene>
<name>A0A0N9U9S2_SPHMC</name>
<organism evidence="1 2">
    <name type="scientific">Sphingopyxis macrogoltabida</name>
    <name type="common">Sphingomonas macrogoltabidus</name>
    <dbReference type="NCBI Taxonomy" id="33050"/>
    <lineage>
        <taxon>Bacteria</taxon>
        <taxon>Pseudomonadati</taxon>
        <taxon>Pseudomonadota</taxon>
        <taxon>Alphaproteobacteria</taxon>
        <taxon>Sphingomonadales</taxon>
        <taxon>Sphingomonadaceae</taxon>
        <taxon>Sphingopyxis</taxon>
    </lineage>
</organism>
<dbReference type="Proteomes" id="UP000058074">
    <property type="component" value="Chromosome"/>
</dbReference>
<dbReference type="EMBL" id="CP012700">
    <property type="protein sequence ID" value="ALH79842.1"/>
    <property type="molecule type" value="Genomic_DNA"/>
</dbReference>
<proteinExistence type="predicted"/>
<evidence type="ECO:0000313" key="1">
    <source>
        <dbReference type="EMBL" id="ALH79842.1"/>
    </source>
</evidence>
<reference evidence="1 2" key="1">
    <citation type="journal article" date="2015" name="Genome Announc.">
        <title>Complete Genome Sequence of Polypropylene Glycol- and Polyethylene Glycol-Degrading Sphingopyxis macrogoltabida Strain EY-1.</title>
        <authorList>
            <person name="Ohtsubo Y."/>
            <person name="Nagata Y."/>
            <person name="Numata M."/>
            <person name="Tsuchikane K."/>
            <person name="Hosoyama A."/>
            <person name="Yamazoe A."/>
            <person name="Tsuda M."/>
            <person name="Fujita N."/>
            <person name="Kawai F."/>
        </authorList>
    </citation>
    <scope>NUCLEOTIDE SEQUENCE [LARGE SCALE GENOMIC DNA]</scope>
    <source>
        <strain evidence="1 2">EY-1</strain>
    </source>
</reference>
<dbReference type="OrthoDB" id="7190810at2"/>
<protein>
    <submittedName>
        <fullName evidence="1">Uncharacterized protein</fullName>
    </submittedName>
</protein>
<dbReference type="AlphaFoldDB" id="A0A0N9U9S2"/>
<evidence type="ECO:0000313" key="2">
    <source>
        <dbReference type="Proteomes" id="UP000058074"/>
    </source>
</evidence>
<dbReference type="RefSeq" id="WP_054587247.1">
    <property type="nucleotide sequence ID" value="NZ_CP012700.1"/>
</dbReference>
<dbReference type="PATRIC" id="fig|33050.5.peg.1150"/>
<dbReference type="KEGG" id="smag:AN936_05525"/>
<sequence>MFDPFGQWSRYLSAGHSMHATGRHAAETLDGASRVVAARSAIIGEALVSPWTADHAELGRMIPEKMEAFALAGSAIATVWWDNESLWMKYLQHLGVMAMRGRPPTVAELADLGQRSAVLALRSVEAGARLGSASLAPVRGQVRANVRRLKVAERKPGRTGRSRAR</sequence>
<accession>A0A0N9U9S2</accession>